<evidence type="ECO:0000259" key="4">
    <source>
        <dbReference type="Pfam" id="PF00925"/>
    </source>
</evidence>
<dbReference type="AlphaFoldDB" id="X1PAM7"/>
<comment type="pathway">
    <text evidence="1">Cofactor biosynthesis; riboflavin biosynthesis.</text>
</comment>
<feature type="non-terminal residue" evidence="5">
    <location>
        <position position="1"/>
    </location>
</feature>
<dbReference type="InterPro" id="IPR036144">
    <property type="entry name" value="RibA-like_sf"/>
</dbReference>
<keyword evidence="2" id="KW-0686">Riboflavin biosynthesis</keyword>
<reference evidence="5" key="1">
    <citation type="journal article" date="2014" name="Front. Microbiol.">
        <title>High frequency of phylogenetically diverse reductive dehalogenase-homologous genes in deep subseafloor sedimentary metagenomes.</title>
        <authorList>
            <person name="Kawai M."/>
            <person name="Futagami T."/>
            <person name="Toyoda A."/>
            <person name="Takaki Y."/>
            <person name="Nishi S."/>
            <person name="Hori S."/>
            <person name="Arai W."/>
            <person name="Tsubouchi T."/>
            <person name="Morono Y."/>
            <person name="Uchiyama I."/>
            <person name="Ito T."/>
            <person name="Fujiyama A."/>
            <person name="Inagaki F."/>
            <person name="Takami H."/>
        </authorList>
    </citation>
    <scope>NUCLEOTIDE SEQUENCE</scope>
    <source>
        <strain evidence="5">Expedition CK06-06</strain>
    </source>
</reference>
<comment type="caution">
    <text evidence="5">The sequence shown here is derived from an EMBL/GenBank/DDBJ whole genome shotgun (WGS) entry which is preliminary data.</text>
</comment>
<accession>X1PAM7</accession>
<dbReference type="Pfam" id="PF00925">
    <property type="entry name" value="GTP_cyclohydro2"/>
    <property type="match status" value="1"/>
</dbReference>
<keyword evidence="3" id="KW-0479">Metal-binding</keyword>
<gene>
    <name evidence="5" type="ORF">S06H3_45829</name>
</gene>
<name>X1PAM7_9ZZZZ</name>
<dbReference type="GO" id="GO:0008686">
    <property type="term" value="F:3,4-dihydroxy-2-butanone-4-phosphate synthase activity"/>
    <property type="evidence" value="ECO:0007669"/>
    <property type="project" value="TreeGrafter"/>
</dbReference>
<feature type="domain" description="GTP cyclohydrolase II" evidence="4">
    <location>
        <begin position="11"/>
        <end position="60"/>
    </location>
</feature>
<dbReference type="GO" id="GO:0005829">
    <property type="term" value="C:cytosol"/>
    <property type="evidence" value="ECO:0007669"/>
    <property type="project" value="TreeGrafter"/>
</dbReference>
<dbReference type="GO" id="GO:0009231">
    <property type="term" value="P:riboflavin biosynthetic process"/>
    <property type="evidence" value="ECO:0007669"/>
    <property type="project" value="UniProtKB-KW"/>
</dbReference>
<evidence type="ECO:0000256" key="3">
    <source>
        <dbReference type="ARBA" id="ARBA00022723"/>
    </source>
</evidence>
<evidence type="ECO:0000256" key="1">
    <source>
        <dbReference type="ARBA" id="ARBA00005104"/>
    </source>
</evidence>
<dbReference type="PANTHER" id="PTHR21327:SF18">
    <property type="entry name" value="3,4-DIHYDROXY-2-BUTANONE 4-PHOSPHATE SYNTHASE"/>
    <property type="match status" value="1"/>
</dbReference>
<dbReference type="GO" id="GO:0046872">
    <property type="term" value="F:metal ion binding"/>
    <property type="evidence" value="ECO:0007669"/>
    <property type="project" value="UniProtKB-KW"/>
</dbReference>
<dbReference type="InterPro" id="IPR032677">
    <property type="entry name" value="GTP_cyclohydro_II"/>
</dbReference>
<dbReference type="PANTHER" id="PTHR21327">
    <property type="entry name" value="GTP CYCLOHYDROLASE II-RELATED"/>
    <property type="match status" value="1"/>
</dbReference>
<organism evidence="5">
    <name type="scientific">marine sediment metagenome</name>
    <dbReference type="NCBI Taxonomy" id="412755"/>
    <lineage>
        <taxon>unclassified sequences</taxon>
        <taxon>metagenomes</taxon>
        <taxon>ecological metagenomes</taxon>
    </lineage>
</organism>
<sequence length="100" mass="11141">DTIPMKLTNYWGFNKDERSYLVAIDALKALKIQSVKLMTNNPKKVAGLCDAGIDVTDRIPVAITPNVYNLKYLNTKSDDGHLMGSGDLYCQDESEERTEG</sequence>
<dbReference type="Gene3D" id="3.40.50.10990">
    <property type="entry name" value="GTP cyclohydrolase II"/>
    <property type="match status" value="1"/>
</dbReference>
<dbReference type="EMBL" id="BARV01028655">
    <property type="protein sequence ID" value="GAI36070.1"/>
    <property type="molecule type" value="Genomic_DNA"/>
</dbReference>
<dbReference type="SUPFAM" id="SSF142695">
    <property type="entry name" value="RibA-like"/>
    <property type="match status" value="1"/>
</dbReference>
<protein>
    <recommendedName>
        <fullName evidence="4">GTP cyclohydrolase II domain-containing protein</fullName>
    </recommendedName>
</protein>
<evidence type="ECO:0000313" key="5">
    <source>
        <dbReference type="EMBL" id="GAI36070.1"/>
    </source>
</evidence>
<proteinExistence type="predicted"/>
<evidence type="ECO:0000256" key="2">
    <source>
        <dbReference type="ARBA" id="ARBA00022619"/>
    </source>
</evidence>